<dbReference type="GO" id="GO:0000160">
    <property type="term" value="P:phosphorelay signal transduction system"/>
    <property type="evidence" value="ECO:0007669"/>
    <property type="project" value="InterPro"/>
</dbReference>
<dbReference type="InterPro" id="IPR003594">
    <property type="entry name" value="HATPase_dom"/>
</dbReference>
<evidence type="ECO:0000313" key="5">
    <source>
        <dbReference type="EMBL" id="CAE0370981.1"/>
    </source>
</evidence>
<feature type="compositionally biased region" description="Low complexity" evidence="3">
    <location>
        <begin position="633"/>
        <end position="650"/>
    </location>
</feature>
<organism evidence="5">
    <name type="scientific">Aureoumbra lagunensis</name>
    <dbReference type="NCBI Taxonomy" id="44058"/>
    <lineage>
        <taxon>Eukaryota</taxon>
        <taxon>Sar</taxon>
        <taxon>Stramenopiles</taxon>
        <taxon>Ochrophyta</taxon>
        <taxon>Pelagophyceae</taxon>
        <taxon>Pelagomonadales</taxon>
        <taxon>Aureoumbra</taxon>
    </lineage>
</organism>
<feature type="modified residue" description="4-aspartylphosphate" evidence="2">
    <location>
        <position position="759"/>
    </location>
</feature>
<accession>A0A7S3K0P8</accession>
<evidence type="ECO:0000256" key="2">
    <source>
        <dbReference type="PROSITE-ProRule" id="PRU00169"/>
    </source>
</evidence>
<keyword evidence="1 2" id="KW-0597">Phosphoprotein</keyword>
<dbReference type="PANTHER" id="PTHR43719">
    <property type="entry name" value="TWO-COMPONENT HISTIDINE KINASE"/>
    <property type="match status" value="1"/>
</dbReference>
<feature type="domain" description="Response regulatory" evidence="4">
    <location>
        <begin position="702"/>
        <end position="826"/>
    </location>
</feature>
<protein>
    <recommendedName>
        <fullName evidence="4">Response regulatory domain-containing protein</fullName>
    </recommendedName>
</protein>
<dbReference type="PANTHER" id="PTHR43719:SF28">
    <property type="entry name" value="PEROXIDE STRESS-ACTIVATED HISTIDINE KINASE MAK1-RELATED"/>
    <property type="match status" value="1"/>
</dbReference>
<dbReference type="InterPro" id="IPR001789">
    <property type="entry name" value="Sig_transdc_resp-reg_receiver"/>
</dbReference>
<dbReference type="InterPro" id="IPR050956">
    <property type="entry name" value="2C_system_His_kinase"/>
</dbReference>
<evidence type="ECO:0000256" key="3">
    <source>
        <dbReference type="SAM" id="MobiDB-lite"/>
    </source>
</evidence>
<evidence type="ECO:0000259" key="4">
    <source>
        <dbReference type="PROSITE" id="PS50110"/>
    </source>
</evidence>
<dbReference type="SMART" id="SM00387">
    <property type="entry name" value="HATPase_c"/>
    <property type="match status" value="1"/>
</dbReference>
<sequence length="828" mass="92573">MSLSKLSQYIGMPSILSSLISSKEKKDVDFKVMKSNLDKIKESIFIYDDDLILGILAAVYSEGCNTLLEESVCFTALYGTKQYICARFGTLYIEDECSACDSVCQHNPEPLSVLTILDLSKDCRTRDSNLVSSGPKLRFYSGIRINDAISLIVLSTNICLISKKAQRWEKALKRAALIVFPLMQSFKDKEEIFDKDELVFVVDTQNIIVRVSPACAKFFLLSPSINNSDVEKKSTLIGLDASCLVKDNHLLANIRDEEFQCLNNIETWNNKRINLKAEHLRRVTRVRIHDVSCQVELEDKTKALEIQHKLMSQLAHELRNKYTASIDVMEEFMTKIETESTDDSLWNQLPNLRDAVSLLREGDLLIKTRLSLYKMQRGVYNTNENRKEPVEIYSHLVNALSAAGQSAYLENPDPQLSGESKNAAPKLNSTKSPNQIRRITTSQKDVVLRLRNEAKLPKKMKLILDTHIFDYVVSSLLSNALKFTSHGHIEFVIHDLESDYSCHDDNEKHLDSCSLVCGVRDTGQGIPESIRTSLFSNKVLTADERGSGLSLSACAAYLNVINGAIWLASSVRRKSFDSPFSDNASTDANTTIDENNQTYTDIRFRIPCFPIIESDEGYSSGDETQINDYYQKSGKATGTTSSSSNDSGSNEKASISSSLKEQCSLLQAHIPESTLTASNSRRDSYDSDFFKVSSKPSLIIRKIYIVEDSELMRKLIRNKLKATLNHVNDLDFFEYDTVEEFLDGNNNAVPSNDSLITIDHNLAAKGGLMVGSDLIKYLKDNNFNGTIVSISGDDAISTEHRLLGADFILGKPLPPVSTIRNILSTKAI</sequence>
<dbReference type="SUPFAM" id="SSF55874">
    <property type="entry name" value="ATPase domain of HSP90 chaperone/DNA topoisomerase II/histidine kinase"/>
    <property type="match status" value="1"/>
</dbReference>
<dbReference type="Gene3D" id="3.40.50.2300">
    <property type="match status" value="1"/>
</dbReference>
<reference evidence="5" key="1">
    <citation type="submission" date="2021-01" db="EMBL/GenBank/DDBJ databases">
        <authorList>
            <person name="Corre E."/>
            <person name="Pelletier E."/>
            <person name="Niang G."/>
            <person name="Scheremetjew M."/>
            <person name="Finn R."/>
            <person name="Kale V."/>
            <person name="Holt S."/>
            <person name="Cochrane G."/>
            <person name="Meng A."/>
            <person name="Brown T."/>
            <person name="Cohen L."/>
        </authorList>
    </citation>
    <scope>NUCLEOTIDE SEQUENCE</scope>
    <source>
        <strain evidence="5">CCMP1510</strain>
    </source>
</reference>
<gene>
    <name evidence="5" type="ORF">ALAG00032_LOCUS11761</name>
</gene>
<dbReference type="EMBL" id="HBIJ01017739">
    <property type="protein sequence ID" value="CAE0370981.1"/>
    <property type="molecule type" value="Transcribed_RNA"/>
</dbReference>
<dbReference type="PROSITE" id="PS50110">
    <property type="entry name" value="RESPONSE_REGULATORY"/>
    <property type="match status" value="1"/>
</dbReference>
<proteinExistence type="predicted"/>
<feature type="region of interest" description="Disordered" evidence="3">
    <location>
        <begin position="408"/>
        <end position="433"/>
    </location>
</feature>
<name>A0A7S3K0P8_9STRA</name>
<feature type="region of interest" description="Disordered" evidence="3">
    <location>
        <begin position="633"/>
        <end position="653"/>
    </location>
</feature>
<dbReference type="AlphaFoldDB" id="A0A7S3K0P8"/>
<evidence type="ECO:0000256" key="1">
    <source>
        <dbReference type="ARBA" id="ARBA00022553"/>
    </source>
</evidence>
<dbReference type="Pfam" id="PF02518">
    <property type="entry name" value="HATPase_c"/>
    <property type="match status" value="1"/>
</dbReference>
<dbReference type="Gene3D" id="3.30.565.10">
    <property type="entry name" value="Histidine kinase-like ATPase, C-terminal domain"/>
    <property type="match status" value="1"/>
</dbReference>
<dbReference type="InterPro" id="IPR036890">
    <property type="entry name" value="HATPase_C_sf"/>
</dbReference>